<dbReference type="OrthoDB" id="9812484at2"/>
<evidence type="ECO:0000256" key="2">
    <source>
        <dbReference type="ARBA" id="ARBA00023125"/>
    </source>
</evidence>
<dbReference type="SUPFAM" id="SSF46689">
    <property type="entry name" value="Homeodomain-like"/>
    <property type="match status" value="1"/>
</dbReference>
<dbReference type="EMBL" id="FOKI01000030">
    <property type="protein sequence ID" value="SFB33577.1"/>
    <property type="molecule type" value="Genomic_DNA"/>
</dbReference>
<keyword evidence="7" id="KW-1185">Reference proteome</keyword>
<sequence>MAKSFTETEKENIREKLIAECEKSWAKFGYKRTNLDSLCAKVGISKGAFYLFYNSKEELFCDVVDVIQDRLILIIQETMAGTPTKYDFAKALKLIYWEYDKGNLIFDFDNPDFIAFINKVPKEWLSKHQLNSLSGIHEIIKQSKLTLKVEEKKAMAVFDTLLSINMRKEHLIYDHFEVFNFMLDNMIEEIFE</sequence>
<dbReference type="STRING" id="84698.SAMN04488528_103046"/>
<organism evidence="6 7">
    <name type="scientific">Clostridium frigidicarnis</name>
    <dbReference type="NCBI Taxonomy" id="84698"/>
    <lineage>
        <taxon>Bacteria</taxon>
        <taxon>Bacillati</taxon>
        <taxon>Bacillota</taxon>
        <taxon>Clostridia</taxon>
        <taxon>Eubacteriales</taxon>
        <taxon>Clostridiaceae</taxon>
        <taxon>Clostridium</taxon>
    </lineage>
</organism>
<evidence type="ECO:0000256" key="3">
    <source>
        <dbReference type="ARBA" id="ARBA00023163"/>
    </source>
</evidence>
<gene>
    <name evidence="6" type="ORF">SAMN04488528_103046</name>
</gene>
<dbReference type="GO" id="GO:0003677">
    <property type="term" value="F:DNA binding"/>
    <property type="evidence" value="ECO:0007669"/>
    <property type="project" value="UniProtKB-UniRule"/>
</dbReference>
<dbReference type="AlphaFoldDB" id="A0A1I1A6N2"/>
<keyword evidence="1" id="KW-0805">Transcription regulation</keyword>
<evidence type="ECO:0000256" key="4">
    <source>
        <dbReference type="PROSITE-ProRule" id="PRU00335"/>
    </source>
</evidence>
<feature type="domain" description="HTH tetR-type" evidence="5">
    <location>
        <begin position="11"/>
        <end position="71"/>
    </location>
</feature>
<keyword evidence="2 4" id="KW-0238">DNA-binding</keyword>
<name>A0A1I1A6N2_9CLOT</name>
<proteinExistence type="predicted"/>
<accession>A0A1I1A6N2</accession>
<feature type="DNA-binding region" description="H-T-H motif" evidence="4">
    <location>
        <begin position="34"/>
        <end position="53"/>
    </location>
</feature>
<dbReference type="PROSITE" id="PS50977">
    <property type="entry name" value="HTH_TETR_2"/>
    <property type="match status" value="1"/>
</dbReference>
<evidence type="ECO:0000313" key="7">
    <source>
        <dbReference type="Proteomes" id="UP000198619"/>
    </source>
</evidence>
<dbReference type="RefSeq" id="WP_090042524.1">
    <property type="nucleotide sequence ID" value="NZ_FOKI01000030.1"/>
</dbReference>
<keyword evidence="3" id="KW-0804">Transcription</keyword>
<dbReference type="InterPro" id="IPR001647">
    <property type="entry name" value="HTH_TetR"/>
</dbReference>
<protein>
    <submittedName>
        <fullName evidence="6">DNA-binding transcriptional regulator, AcrR family</fullName>
    </submittedName>
</protein>
<reference evidence="6 7" key="1">
    <citation type="submission" date="2016-10" db="EMBL/GenBank/DDBJ databases">
        <authorList>
            <person name="de Groot N.N."/>
        </authorList>
    </citation>
    <scope>NUCLEOTIDE SEQUENCE [LARGE SCALE GENOMIC DNA]</scope>
    <source>
        <strain evidence="6 7">DSM 12271</strain>
    </source>
</reference>
<dbReference type="PANTHER" id="PTHR47506:SF3">
    <property type="entry name" value="HTH-TYPE TRANSCRIPTIONAL REGULATOR LMRA"/>
    <property type="match status" value="1"/>
</dbReference>
<evidence type="ECO:0000313" key="6">
    <source>
        <dbReference type="EMBL" id="SFB33577.1"/>
    </source>
</evidence>
<dbReference type="Proteomes" id="UP000198619">
    <property type="component" value="Unassembled WGS sequence"/>
</dbReference>
<dbReference type="Gene3D" id="1.10.357.10">
    <property type="entry name" value="Tetracycline Repressor, domain 2"/>
    <property type="match status" value="1"/>
</dbReference>
<evidence type="ECO:0000259" key="5">
    <source>
        <dbReference type="PROSITE" id="PS50977"/>
    </source>
</evidence>
<dbReference type="Pfam" id="PF00440">
    <property type="entry name" value="TetR_N"/>
    <property type="match status" value="1"/>
</dbReference>
<dbReference type="InterPro" id="IPR009057">
    <property type="entry name" value="Homeodomain-like_sf"/>
</dbReference>
<dbReference type="PANTHER" id="PTHR47506">
    <property type="entry name" value="TRANSCRIPTIONAL REGULATORY PROTEIN"/>
    <property type="match status" value="1"/>
</dbReference>
<evidence type="ECO:0000256" key="1">
    <source>
        <dbReference type="ARBA" id="ARBA00023015"/>
    </source>
</evidence>